<proteinExistence type="predicted"/>
<accession>F2JLD7</accession>
<organism evidence="2 3">
    <name type="scientific">Cellulosilyticum lentocellum (strain ATCC 49066 / DSM 5427 / NCIMB 11756 / RHM5)</name>
    <name type="common">Clostridium lentocellum</name>
    <dbReference type="NCBI Taxonomy" id="642492"/>
    <lineage>
        <taxon>Bacteria</taxon>
        <taxon>Bacillati</taxon>
        <taxon>Bacillota</taxon>
        <taxon>Clostridia</taxon>
        <taxon>Lachnospirales</taxon>
        <taxon>Cellulosilyticaceae</taxon>
        <taxon>Cellulosilyticum</taxon>
    </lineage>
</organism>
<dbReference type="InterPro" id="IPR038750">
    <property type="entry name" value="YczE/YyaS-like"/>
</dbReference>
<dbReference type="AlphaFoldDB" id="F2JLD7"/>
<name>F2JLD7_CELLD</name>
<sequence>MKKKQTVRIILFITGLVTLGLGARILLLSDLGTGGIDALAIGLARILGFSFGMVINLIGITLIIIGAILKKRSLEWKPIVTSILYGIIFDLWGWILFNRFTSPKLPSHKGVMFLIGLLIAALGGALYILMEISTSSVDYIMLAIKERFHLSIQNSRILLEILFVLGAWLVQGPIGVGTICIMLLFGPILQACMKLLNPVLIKLGVLSKESRPIGIKVRKIILKNK</sequence>
<reference evidence="2 3" key="1">
    <citation type="journal article" date="2011" name="J. Bacteriol.">
        <title>Complete genome sequence of the cellulose-degrading bacterium Cellulosilyticum lentocellum.</title>
        <authorList>
            <consortium name="US DOE Joint Genome Institute"/>
            <person name="Miller D.A."/>
            <person name="Suen G."/>
            <person name="Bruce D."/>
            <person name="Copeland A."/>
            <person name="Cheng J.F."/>
            <person name="Detter C."/>
            <person name="Goodwin L.A."/>
            <person name="Han C.S."/>
            <person name="Hauser L.J."/>
            <person name="Land M.L."/>
            <person name="Lapidus A."/>
            <person name="Lucas S."/>
            <person name="Meincke L."/>
            <person name="Pitluck S."/>
            <person name="Tapia R."/>
            <person name="Teshima H."/>
            <person name="Woyke T."/>
            <person name="Fox B.G."/>
            <person name="Angert E.R."/>
            <person name="Currie C.R."/>
        </authorList>
    </citation>
    <scope>NUCLEOTIDE SEQUENCE [LARGE SCALE GENOMIC DNA]</scope>
    <source>
        <strain evidence="3">ATCC 49066 / DSM 5427 / NCIMB 11756 / RHM5</strain>
    </source>
</reference>
<dbReference type="PANTHER" id="PTHR40078:SF1">
    <property type="entry name" value="INTEGRAL MEMBRANE PROTEIN"/>
    <property type="match status" value="1"/>
</dbReference>
<dbReference type="HOGENOM" id="CLU_083843_0_1_9"/>
<evidence type="ECO:0000256" key="1">
    <source>
        <dbReference type="SAM" id="Phobius"/>
    </source>
</evidence>
<evidence type="ECO:0000313" key="2">
    <source>
        <dbReference type="EMBL" id="ADZ82225.1"/>
    </source>
</evidence>
<dbReference type="RefSeq" id="WP_013655526.1">
    <property type="nucleotide sequence ID" value="NC_015275.1"/>
</dbReference>
<keyword evidence="1" id="KW-0812">Transmembrane</keyword>
<dbReference type="EMBL" id="CP002582">
    <property type="protein sequence ID" value="ADZ82225.1"/>
    <property type="molecule type" value="Genomic_DNA"/>
</dbReference>
<protein>
    <recommendedName>
        <fullName evidence="4">YitT family protein</fullName>
    </recommendedName>
</protein>
<feature type="transmembrane region" description="Helical" evidence="1">
    <location>
        <begin position="109"/>
        <end position="129"/>
    </location>
</feature>
<feature type="transmembrane region" description="Helical" evidence="1">
    <location>
        <begin position="76"/>
        <end position="97"/>
    </location>
</feature>
<dbReference type="STRING" id="642492.Clole_0486"/>
<evidence type="ECO:0000313" key="3">
    <source>
        <dbReference type="Proteomes" id="UP000008467"/>
    </source>
</evidence>
<keyword evidence="1" id="KW-0472">Membrane</keyword>
<keyword evidence="3" id="KW-1185">Reference proteome</keyword>
<dbReference type="KEGG" id="cle:Clole_0486"/>
<dbReference type="eggNOG" id="COG2364">
    <property type="taxonomic scope" value="Bacteria"/>
</dbReference>
<feature type="transmembrane region" description="Helical" evidence="1">
    <location>
        <begin position="7"/>
        <end position="26"/>
    </location>
</feature>
<dbReference type="PANTHER" id="PTHR40078">
    <property type="entry name" value="INTEGRAL MEMBRANE PROTEIN-RELATED"/>
    <property type="match status" value="1"/>
</dbReference>
<evidence type="ECO:0008006" key="4">
    <source>
        <dbReference type="Google" id="ProtNLM"/>
    </source>
</evidence>
<feature type="transmembrane region" description="Helical" evidence="1">
    <location>
        <begin position="46"/>
        <end position="69"/>
    </location>
</feature>
<dbReference type="Pfam" id="PF19700">
    <property type="entry name" value="DUF6198"/>
    <property type="match status" value="1"/>
</dbReference>
<gene>
    <name evidence="2" type="ordered locus">Clole_0486</name>
</gene>
<dbReference type="Proteomes" id="UP000008467">
    <property type="component" value="Chromosome"/>
</dbReference>
<keyword evidence="1" id="KW-1133">Transmembrane helix</keyword>